<evidence type="ECO:0000256" key="7">
    <source>
        <dbReference type="ARBA" id="ARBA00048472"/>
    </source>
</evidence>
<evidence type="ECO:0000313" key="9">
    <source>
        <dbReference type="Proteomes" id="UP000094828"/>
    </source>
</evidence>
<dbReference type="AlphaFoldDB" id="A0A1C3EHP6"/>
<evidence type="ECO:0000256" key="2">
    <source>
        <dbReference type="ARBA" id="ARBA00022679"/>
    </source>
</evidence>
<evidence type="ECO:0000256" key="6">
    <source>
        <dbReference type="ARBA" id="ARBA00030025"/>
    </source>
</evidence>
<dbReference type="GO" id="GO:0106361">
    <property type="term" value="F:protein-arginine rhamnosyltransferase activity"/>
    <property type="evidence" value="ECO:0007669"/>
    <property type="project" value="InterPro"/>
</dbReference>
<evidence type="ECO:0000256" key="3">
    <source>
        <dbReference type="ARBA" id="ARBA00024303"/>
    </source>
</evidence>
<evidence type="ECO:0000256" key="4">
    <source>
        <dbReference type="ARBA" id="ARBA00024346"/>
    </source>
</evidence>
<proteinExistence type="inferred from homology"/>
<dbReference type="RefSeq" id="WP_068847241.1">
    <property type="nucleotide sequence ID" value="NZ_LYDR01000063.1"/>
</dbReference>
<comment type="similarity">
    <text evidence="4">Belongs to the glycosyltransferase 104 family.</text>
</comment>
<dbReference type="STRING" id="1841610.A6X21_20535"/>
<dbReference type="Proteomes" id="UP000094828">
    <property type="component" value="Unassembled WGS sequence"/>
</dbReference>
<dbReference type="Pfam" id="PF10093">
    <property type="entry name" value="EarP"/>
    <property type="match status" value="1"/>
</dbReference>
<comment type="caution">
    <text evidence="8">The sequence shown here is derived from an EMBL/GenBank/DDBJ whole genome shotgun (WGS) entry which is preliminary data.</text>
</comment>
<dbReference type="EMBL" id="LYDR01000063">
    <property type="protein sequence ID" value="ODA32729.1"/>
    <property type="molecule type" value="Genomic_DNA"/>
</dbReference>
<protein>
    <recommendedName>
        <fullName evidence="5">Protein-arginine rhamnosyltransferase</fullName>
    </recommendedName>
    <alternativeName>
        <fullName evidence="6">EF-P arginine rhamnosyltransferase</fullName>
    </alternativeName>
</protein>
<gene>
    <name evidence="8" type="ORF">A6X21_20535</name>
</gene>
<dbReference type="InterPro" id="IPR016633">
    <property type="entry name" value="EarP"/>
</dbReference>
<accession>A0A1C3EHP6</accession>
<dbReference type="NCBIfam" id="TIGR03837">
    <property type="entry name" value="efp_Arg_rhamno"/>
    <property type="match status" value="1"/>
</dbReference>
<evidence type="ECO:0000256" key="1">
    <source>
        <dbReference type="ARBA" id="ARBA00022676"/>
    </source>
</evidence>
<name>A0A1C3EHP6_9PLAN</name>
<sequence>MADRWDIFCRVIDNYGDIGVCWRLSRQLHHELGIPVRLWIDRLEVLTHLCPQVRTNLGSQQVDGIEICQWESCSEETQPARVVIEAFACEIPNCYQSSLLSLHESVPNPPVVWINLEYLSAEDWVSECHGLATPGSSSSLRKYFFFPGFTTETGGLLKEAGLREQVLRYQQEFISQGSRATPDLWARLCSKQGENPLPDSQKMPGELRISLFCYQNPRIPQLLDYWSSRSAPTSLFVTHGLATNQVAKWCGHPLKAGDRLQIGALELLILPFLPPSAYDELLWSCDFNFVRGEDSFVRAQWANRPLIWQIYPQEEAAHHKKLEAFLSLYLGEFSNREAVAEFWRLWNQIPPDRSWANASGIEDAWEKLIHFRQEWNRHSEEWADRLDRKGNLANNLEMFVRKIREETSRS</sequence>
<reference evidence="8 9" key="1">
    <citation type="submission" date="2016-05" db="EMBL/GenBank/DDBJ databases">
        <title>Genomic and physiological characterization of Planctopirus sp. isolated from fresh water lake.</title>
        <authorList>
            <person name="Subhash Y."/>
            <person name="Ramana C."/>
        </authorList>
    </citation>
    <scope>NUCLEOTIDE SEQUENCE [LARGE SCALE GENOMIC DNA]</scope>
    <source>
        <strain evidence="8 9">JC280</strain>
    </source>
</reference>
<keyword evidence="9" id="KW-1185">Reference proteome</keyword>
<keyword evidence="2" id="KW-0808">Transferase</keyword>
<evidence type="ECO:0000256" key="5">
    <source>
        <dbReference type="ARBA" id="ARBA00024416"/>
    </source>
</evidence>
<dbReference type="PIRSF" id="PIRSF015557">
    <property type="entry name" value="UCP015557"/>
    <property type="match status" value="1"/>
</dbReference>
<evidence type="ECO:0000313" key="8">
    <source>
        <dbReference type="EMBL" id="ODA32729.1"/>
    </source>
</evidence>
<comment type="function">
    <text evidence="3">Protein-arginine rhamnosyltransferase that catalyzes the transfer of a single rhamnose to elongation factor P (EF-P) on 'Lys-32', a modification required for EF-P-dependent rescue of polyproline stalled ribosomes.</text>
</comment>
<keyword evidence="1" id="KW-0328">Glycosyltransferase</keyword>
<organism evidence="8 9">
    <name type="scientific">Planctopirus hydrillae</name>
    <dbReference type="NCBI Taxonomy" id="1841610"/>
    <lineage>
        <taxon>Bacteria</taxon>
        <taxon>Pseudomonadati</taxon>
        <taxon>Planctomycetota</taxon>
        <taxon>Planctomycetia</taxon>
        <taxon>Planctomycetales</taxon>
        <taxon>Planctomycetaceae</taxon>
        <taxon>Planctopirus</taxon>
    </lineage>
</organism>
<comment type="catalytic activity">
    <reaction evidence="7">
        <text>dTDP-beta-L-rhamnose + L-arginyl-[protein] = N(omega)-(alpha-L-rhamnosyl)-L-arginyl-[protein] + dTDP + H(+)</text>
        <dbReference type="Rhea" id="RHEA:66692"/>
        <dbReference type="Rhea" id="RHEA-COMP:10532"/>
        <dbReference type="Rhea" id="RHEA-COMP:17096"/>
        <dbReference type="ChEBI" id="CHEBI:15378"/>
        <dbReference type="ChEBI" id="CHEBI:29965"/>
        <dbReference type="ChEBI" id="CHEBI:57510"/>
        <dbReference type="ChEBI" id="CHEBI:58369"/>
        <dbReference type="ChEBI" id="CHEBI:167445"/>
    </reaction>
    <physiologicalReaction direction="left-to-right" evidence="7">
        <dbReference type="Rhea" id="RHEA:66693"/>
    </physiologicalReaction>
</comment>